<keyword evidence="2" id="KW-0238">DNA-binding</keyword>
<evidence type="ECO:0000259" key="4">
    <source>
        <dbReference type="PROSITE" id="PS50932"/>
    </source>
</evidence>
<dbReference type="SMART" id="SM00354">
    <property type="entry name" value="HTH_LACI"/>
    <property type="match status" value="1"/>
</dbReference>
<sequence length="351" mass="37077">MARTDGARPTLASVAALAGVSRQTVSNVLNEPARVQAQTLARVRAVLDEVGYRPHLAARQLRTRRSNVIGLRLEPVTDGINGAVLDRFLHALTEGAQDRGYRVVLFTADDDTGEIARYRELLDTTDIDAFVLTGTHHGDARTAWLTERDIPFVTFGRPWTTDGAHDDPSHAWVDVDGCAGTRAATEHLLEAGHRRVAFAGWPVGSGTGDERRLGWRTALEAASADAGPAADCSDLDHQTPDGVAEGAQVVEQLLRLDDPPTALVCASDSLALGALEASRAHGVPLAVVGFDDTPVAAAVGLSSIAQPLVDVAEATLERLVAQLAGGQAPATPALLHPRLVVRRSSTPGPLR</sequence>
<proteinExistence type="predicted"/>
<dbReference type="CDD" id="cd01392">
    <property type="entry name" value="HTH_LacI"/>
    <property type="match status" value="1"/>
</dbReference>
<dbReference type="Gene3D" id="3.40.50.2300">
    <property type="match status" value="2"/>
</dbReference>
<evidence type="ECO:0000313" key="6">
    <source>
        <dbReference type="EMBL" id="ACZ20595.1"/>
    </source>
</evidence>
<dbReference type="InterPro" id="IPR010982">
    <property type="entry name" value="Lambda_DNA-bd_dom_sf"/>
</dbReference>
<dbReference type="Pfam" id="PF13377">
    <property type="entry name" value="Peripla_BP_3"/>
    <property type="match status" value="1"/>
</dbReference>
<dbReference type="RefSeq" id="WP_012865664.1">
    <property type="nucleotide sequence ID" value="NC_013521.1"/>
</dbReference>
<dbReference type="PROSITE" id="PS50943">
    <property type="entry name" value="HTH_CROC1"/>
    <property type="match status" value="1"/>
</dbReference>
<dbReference type="InterPro" id="IPR001387">
    <property type="entry name" value="Cro/C1-type_HTH"/>
</dbReference>
<reference evidence="6 7" key="1">
    <citation type="journal article" date="2009" name="Stand. Genomic Sci.">
        <title>Complete genome sequence of Sanguibacter keddieii type strain (ST-74).</title>
        <authorList>
            <person name="Ivanova N."/>
            <person name="Sikorski J."/>
            <person name="Sims D."/>
            <person name="Brettin T."/>
            <person name="Detter J.C."/>
            <person name="Han C."/>
            <person name="Lapidus A."/>
            <person name="Copeland A."/>
            <person name="Glavina Del Rio T."/>
            <person name="Nolan M."/>
            <person name="Chen F."/>
            <person name="Lucas S."/>
            <person name="Tice H."/>
            <person name="Cheng J.F."/>
            <person name="Bruce D."/>
            <person name="Goodwin L."/>
            <person name="Pitluck S."/>
            <person name="Pati A."/>
            <person name="Mavromatis K."/>
            <person name="Chen A."/>
            <person name="Palaniappan K."/>
            <person name="D'haeseleer P."/>
            <person name="Chain P."/>
            <person name="Bristow J."/>
            <person name="Eisen J.A."/>
            <person name="Markowitz V."/>
            <person name="Hugenholtz P."/>
            <person name="Goker M."/>
            <person name="Pukall R."/>
            <person name="Klenk H.P."/>
            <person name="Kyrpides N.C."/>
        </authorList>
    </citation>
    <scope>NUCLEOTIDE SEQUENCE [LARGE SCALE GENOMIC DNA]</scope>
    <source>
        <strain evidence="7">ATCC 51767 / DSM 10542 / NCFB 3025 / ST-74</strain>
    </source>
</reference>
<dbReference type="InterPro" id="IPR046335">
    <property type="entry name" value="LacI/GalR-like_sensor"/>
</dbReference>
<dbReference type="OrthoDB" id="3430936at2"/>
<evidence type="ECO:0000256" key="1">
    <source>
        <dbReference type="ARBA" id="ARBA00023015"/>
    </source>
</evidence>
<organism evidence="6 7">
    <name type="scientific">Sanguibacter keddieii (strain ATCC 51767 / DSM 10542 / NCFB 3025 / ST-74)</name>
    <dbReference type="NCBI Taxonomy" id="446469"/>
    <lineage>
        <taxon>Bacteria</taxon>
        <taxon>Bacillati</taxon>
        <taxon>Actinomycetota</taxon>
        <taxon>Actinomycetes</taxon>
        <taxon>Micrococcales</taxon>
        <taxon>Sanguibacteraceae</taxon>
        <taxon>Sanguibacter</taxon>
    </lineage>
</organism>
<dbReference type="Proteomes" id="UP000000322">
    <property type="component" value="Chromosome"/>
</dbReference>
<protein>
    <submittedName>
        <fullName evidence="6">Transcriptional regulator</fullName>
    </submittedName>
</protein>
<dbReference type="Gene3D" id="1.10.260.40">
    <property type="entry name" value="lambda repressor-like DNA-binding domains"/>
    <property type="match status" value="1"/>
</dbReference>
<keyword evidence="3" id="KW-0804">Transcription</keyword>
<dbReference type="InterPro" id="IPR000843">
    <property type="entry name" value="HTH_LacI"/>
</dbReference>
<dbReference type="SUPFAM" id="SSF47413">
    <property type="entry name" value="lambda repressor-like DNA-binding domains"/>
    <property type="match status" value="1"/>
</dbReference>
<evidence type="ECO:0000259" key="5">
    <source>
        <dbReference type="PROSITE" id="PS50943"/>
    </source>
</evidence>
<keyword evidence="1" id="KW-0805">Transcription regulation</keyword>
<dbReference type="GO" id="GO:0003700">
    <property type="term" value="F:DNA-binding transcription factor activity"/>
    <property type="evidence" value="ECO:0007669"/>
    <property type="project" value="TreeGrafter"/>
</dbReference>
<feature type="domain" description="HTH lacI-type" evidence="4">
    <location>
        <begin position="9"/>
        <end position="63"/>
    </location>
</feature>
<dbReference type="HOGENOM" id="CLU_037628_6_1_11"/>
<dbReference type="EMBL" id="CP001819">
    <property type="protein sequence ID" value="ACZ20595.1"/>
    <property type="molecule type" value="Genomic_DNA"/>
</dbReference>
<dbReference type="PANTHER" id="PTHR30146:SF109">
    <property type="entry name" value="HTH-TYPE TRANSCRIPTIONAL REGULATOR GALS"/>
    <property type="match status" value="1"/>
</dbReference>
<dbReference type="eggNOG" id="COG1609">
    <property type="taxonomic scope" value="Bacteria"/>
</dbReference>
<accession>D1BAP4</accession>
<name>D1BAP4_SANKS</name>
<evidence type="ECO:0000256" key="2">
    <source>
        <dbReference type="ARBA" id="ARBA00023125"/>
    </source>
</evidence>
<dbReference type="GO" id="GO:0000976">
    <property type="term" value="F:transcription cis-regulatory region binding"/>
    <property type="evidence" value="ECO:0007669"/>
    <property type="project" value="TreeGrafter"/>
</dbReference>
<evidence type="ECO:0000256" key="3">
    <source>
        <dbReference type="ARBA" id="ARBA00023163"/>
    </source>
</evidence>
<dbReference type="PANTHER" id="PTHR30146">
    <property type="entry name" value="LACI-RELATED TRANSCRIPTIONAL REPRESSOR"/>
    <property type="match status" value="1"/>
</dbReference>
<dbReference type="InterPro" id="IPR028082">
    <property type="entry name" value="Peripla_BP_I"/>
</dbReference>
<dbReference type="Pfam" id="PF00356">
    <property type="entry name" value="LacI"/>
    <property type="match status" value="1"/>
</dbReference>
<keyword evidence="7" id="KW-1185">Reference proteome</keyword>
<dbReference type="STRING" id="446469.Sked_06350"/>
<evidence type="ECO:0000313" key="7">
    <source>
        <dbReference type="Proteomes" id="UP000000322"/>
    </source>
</evidence>
<gene>
    <name evidence="6" type="ordered locus">Sked_06350</name>
</gene>
<dbReference type="PROSITE" id="PS50932">
    <property type="entry name" value="HTH_LACI_2"/>
    <property type="match status" value="1"/>
</dbReference>
<dbReference type="KEGG" id="ske:Sked_06350"/>
<feature type="domain" description="HTH cro/C1-type" evidence="5">
    <location>
        <begin position="10"/>
        <end position="53"/>
    </location>
</feature>
<dbReference type="AlphaFoldDB" id="D1BAP4"/>
<dbReference type="SUPFAM" id="SSF53822">
    <property type="entry name" value="Periplasmic binding protein-like I"/>
    <property type="match status" value="1"/>
</dbReference>